<name>A0ABR1S9C7_9PEZI</name>
<proteinExistence type="predicted"/>
<organism evidence="1 2">
    <name type="scientific">Apiospora marii</name>
    <dbReference type="NCBI Taxonomy" id="335849"/>
    <lineage>
        <taxon>Eukaryota</taxon>
        <taxon>Fungi</taxon>
        <taxon>Dikarya</taxon>
        <taxon>Ascomycota</taxon>
        <taxon>Pezizomycotina</taxon>
        <taxon>Sordariomycetes</taxon>
        <taxon>Xylariomycetidae</taxon>
        <taxon>Amphisphaeriales</taxon>
        <taxon>Apiosporaceae</taxon>
        <taxon>Apiospora</taxon>
    </lineage>
</organism>
<evidence type="ECO:0008006" key="3">
    <source>
        <dbReference type="Google" id="ProtNLM"/>
    </source>
</evidence>
<dbReference type="EMBL" id="JAQQWI010000007">
    <property type="protein sequence ID" value="KAK8028436.1"/>
    <property type="molecule type" value="Genomic_DNA"/>
</dbReference>
<evidence type="ECO:0000313" key="2">
    <source>
        <dbReference type="Proteomes" id="UP001396898"/>
    </source>
</evidence>
<accession>A0ABR1S9C7</accession>
<protein>
    <recommendedName>
        <fullName evidence="3">Exonuclease domain-containing protein</fullName>
    </recommendedName>
</protein>
<keyword evidence="2" id="KW-1185">Reference proteome</keyword>
<evidence type="ECO:0000313" key="1">
    <source>
        <dbReference type="EMBL" id="KAK8028436.1"/>
    </source>
</evidence>
<sequence length="313" mass="34890">MQIQSPFLSKPSEWPHKSGSLLRRTPLYQSACGNRFIHNKIWNCTLLREYASDCAFVGLDVEGNCAHTKGSVKQVGLVYLPEMPSTPIAADLLRGQRPSSLKHNLRSEVCFIDIQTEGEGQRDPKDRRRRCIWATQNLCMPAADVEAHVCELLSAWRRQSGKKYLVLVGFDMGIDLHAMAALFPAAATTGLLDGWVNAQDLARDATKYTGEEAIEERMQKEVDKHNIPTLATIAINLGITHVPLWYHNAGTDAILAVAVMIAAWDAHEQGVLLEFQGPEVGKSSRRRRKRRGKTDECGQAHTPTSNYLSLVFE</sequence>
<dbReference type="Proteomes" id="UP001396898">
    <property type="component" value="Unassembled WGS sequence"/>
</dbReference>
<reference evidence="1 2" key="1">
    <citation type="submission" date="2023-01" db="EMBL/GenBank/DDBJ databases">
        <title>Analysis of 21 Apiospora genomes using comparative genomics revels a genus with tremendous synthesis potential of carbohydrate active enzymes and secondary metabolites.</title>
        <authorList>
            <person name="Sorensen T."/>
        </authorList>
    </citation>
    <scope>NUCLEOTIDE SEQUENCE [LARGE SCALE GENOMIC DNA]</scope>
    <source>
        <strain evidence="1 2">CBS 20057</strain>
    </source>
</reference>
<comment type="caution">
    <text evidence="1">The sequence shown here is derived from an EMBL/GenBank/DDBJ whole genome shotgun (WGS) entry which is preliminary data.</text>
</comment>
<gene>
    <name evidence="1" type="ORF">PG991_005492</name>
</gene>